<organism evidence="5 6">
    <name type="scientific">Fodinibius halophilus</name>
    <dbReference type="NCBI Taxonomy" id="1736908"/>
    <lineage>
        <taxon>Bacteria</taxon>
        <taxon>Pseudomonadati</taxon>
        <taxon>Balneolota</taxon>
        <taxon>Balneolia</taxon>
        <taxon>Balneolales</taxon>
        <taxon>Balneolaceae</taxon>
        <taxon>Fodinibius</taxon>
    </lineage>
</organism>
<evidence type="ECO:0000256" key="2">
    <source>
        <dbReference type="ARBA" id="ARBA00022723"/>
    </source>
</evidence>
<evidence type="ECO:0000313" key="5">
    <source>
        <dbReference type="EMBL" id="NGP87428.1"/>
    </source>
</evidence>
<evidence type="ECO:0000256" key="1">
    <source>
        <dbReference type="ARBA" id="ARBA00001946"/>
    </source>
</evidence>
<reference evidence="5 6" key="1">
    <citation type="submission" date="2020-02" db="EMBL/GenBank/DDBJ databases">
        <title>Aliifodinibius halophilus 2W32, complete genome.</title>
        <authorList>
            <person name="Li Y."/>
            <person name="Wu S."/>
        </authorList>
    </citation>
    <scope>NUCLEOTIDE SEQUENCE [LARGE SCALE GENOMIC DNA]</scope>
    <source>
        <strain evidence="5 6">2W32</strain>
    </source>
</reference>
<proteinExistence type="predicted"/>
<dbReference type="PANTHER" id="PTHR46470">
    <property type="entry name" value="N-ACYLNEURAMINATE-9-PHOSPHATASE"/>
    <property type="match status" value="1"/>
</dbReference>
<gene>
    <name evidence="5" type="ORF">G3569_03595</name>
</gene>
<dbReference type="GO" id="GO:0044281">
    <property type="term" value="P:small molecule metabolic process"/>
    <property type="evidence" value="ECO:0007669"/>
    <property type="project" value="UniProtKB-ARBA"/>
</dbReference>
<sequence>MISIDFWNTLVQAETGGSKRREVRINALREIAQNYTDSLSSQSFDDAKNAAAKEFDRIWLNQQRTPTTDELVSNILKHLEIPATEKEQQYLTKKFEESLWQGPPNLATGVSEIVPKLAEHYPLTLISDTMYSPGRVLRAYLKKQGLFPYFDHFVFSDETGFSKPNPKAYLQALEATESSAARSWHIGDLIETDITGAKEVGMKAILFTSFKSYGDAPLNPQPDFICKSWGDIAETLL</sequence>
<keyword evidence="4" id="KW-0460">Magnesium</keyword>
<dbReference type="GO" id="GO:0016791">
    <property type="term" value="F:phosphatase activity"/>
    <property type="evidence" value="ECO:0007669"/>
    <property type="project" value="TreeGrafter"/>
</dbReference>
<evidence type="ECO:0000313" key="6">
    <source>
        <dbReference type="Proteomes" id="UP000479132"/>
    </source>
</evidence>
<keyword evidence="2" id="KW-0479">Metal-binding</keyword>
<dbReference type="GO" id="GO:0046872">
    <property type="term" value="F:metal ion binding"/>
    <property type="evidence" value="ECO:0007669"/>
    <property type="project" value="UniProtKB-KW"/>
</dbReference>
<comment type="caution">
    <text evidence="5">The sequence shown here is derived from an EMBL/GenBank/DDBJ whole genome shotgun (WGS) entry which is preliminary data.</text>
</comment>
<evidence type="ECO:0000256" key="4">
    <source>
        <dbReference type="ARBA" id="ARBA00022842"/>
    </source>
</evidence>
<dbReference type="AlphaFoldDB" id="A0A6M1SU09"/>
<dbReference type="Proteomes" id="UP000479132">
    <property type="component" value="Unassembled WGS sequence"/>
</dbReference>
<keyword evidence="6" id="KW-1185">Reference proteome</keyword>
<comment type="cofactor">
    <cofactor evidence="1">
        <name>Mg(2+)</name>
        <dbReference type="ChEBI" id="CHEBI:18420"/>
    </cofactor>
</comment>
<dbReference type="InterPro" id="IPR023214">
    <property type="entry name" value="HAD_sf"/>
</dbReference>
<dbReference type="EMBL" id="JAALLS010000003">
    <property type="protein sequence ID" value="NGP87428.1"/>
    <property type="molecule type" value="Genomic_DNA"/>
</dbReference>
<keyword evidence="3 5" id="KW-0378">Hydrolase</keyword>
<protein>
    <submittedName>
        <fullName evidence="5">HAD family hydrolase</fullName>
    </submittedName>
</protein>
<dbReference type="Gene3D" id="3.40.50.1000">
    <property type="entry name" value="HAD superfamily/HAD-like"/>
    <property type="match status" value="1"/>
</dbReference>
<dbReference type="SUPFAM" id="SSF56784">
    <property type="entry name" value="HAD-like"/>
    <property type="match status" value="1"/>
</dbReference>
<accession>A0A6M1SU09</accession>
<dbReference type="InterPro" id="IPR051400">
    <property type="entry name" value="HAD-like_hydrolase"/>
</dbReference>
<dbReference type="NCBIfam" id="TIGR01549">
    <property type="entry name" value="HAD-SF-IA-v1"/>
    <property type="match status" value="1"/>
</dbReference>
<dbReference type="RefSeq" id="WP_165266175.1">
    <property type="nucleotide sequence ID" value="NZ_JAALLS010000003.1"/>
</dbReference>
<dbReference type="PANTHER" id="PTHR46470:SF2">
    <property type="entry name" value="GLYCERALDEHYDE 3-PHOSPHATE PHOSPHATASE"/>
    <property type="match status" value="1"/>
</dbReference>
<dbReference type="Gene3D" id="1.10.150.400">
    <property type="match status" value="1"/>
</dbReference>
<dbReference type="InterPro" id="IPR041492">
    <property type="entry name" value="HAD_2"/>
</dbReference>
<name>A0A6M1SU09_9BACT</name>
<dbReference type="InterPro" id="IPR006439">
    <property type="entry name" value="HAD-SF_hydro_IA"/>
</dbReference>
<dbReference type="InterPro" id="IPR036412">
    <property type="entry name" value="HAD-like_sf"/>
</dbReference>
<evidence type="ECO:0000256" key="3">
    <source>
        <dbReference type="ARBA" id="ARBA00022801"/>
    </source>
</evidence>
<dbReference type="Pfam" id="PF13419">
    <property type="entry name" value="HAD_2"/>
    <property type="match status" value="1"/>
</dbReference>